<protein>
    <submittedName>
        <fullName evidence="1">Uncharacterized protein</fullName>
    </submittedName>
</protein>
<gene>
    <name evidence="1" type="ORF">UA74_16730</name>
</gene>
<dbReference type="Proteomes" id="UP000185511">
    <property type="component" value="Chromosome"/>
</dbReference>
<proteinExistence type="predicted"/>
<dbReference type="EMBL" id="CP016076">
    <property type="protein sequence ID" value="APU15376.1"/>
    <property type="molecule type" value="Genomic_DNA"/>
</dbReference>
<dbReference type="RefSeq" id="WP_318533255.1">
    <property type="nucleotide sequence ID" value="NZ_CP016076.1"/>
</dbReference>
<organism evidence="1 2">
    <name type="scientific">Actinoalloteichus fjordicus</name>
    <dbReference type="NCBI Taxonomy" id="1612552"/>
    <lineage>
        <taxon>Bacteria</taxon>
        <taxon>Bacillati</taxon>
        <taxon>Actinomycetota</taxon>
        <taxon>Actinomycetes</taxon>
        <taxon>Pseudonocardiales</taxon>
        <taxon>Pseudonocardiaceae</taxon>
        <taxon>Actinoalloteichus</taxon>
    </lineage>
</organism>
<reference evidence="2" key="1">
    <citation type="submission" date="2016-06" db="EMBL/GenBank/DDBJ databases">
        <title>Complete genome sequence of Actinoalloteichus fjordicus DSM 46855 (=ADI127-17), type strain of the new species Actinoalloteichus fjordicus.</title>
        <authorList>
            <person name="Ruckert C."/>
            <person name="Nouioui I."/>
            <person name="Willmese J."/>
            <person name="van Wezel G."/>
            <person name="Klenk H.-P."/>
            <person name="Kalinowski J."/>
            <person name="Zotchev S.B."/>
        </authorList>
    </citation>
    <scope>NUCLEOTIDE SEQUENCE [LARGE SCALE GENOMIC DNA]</scope>
    <source>
        <strain evidence="2">ADI127-7</strain>
    </source>
</reference>
<keyword evidence="2" id="KW-1185">Reference proteome</keyword>
<evidence type="ECO:0000313" key="1">
    <source>
        <dbReference type="EMBL" id="APU15376.1"/>
    </source>
</evidence>
<dbReference type="KEGG" id="acad:UA74_16730"/>
<accession>A0AAC9LD09</accession>
<dbReference type="AlphaFoldDB" id="A0AAC9LD09"/>
<evidence type="ECO:0000313" key="2">
    <source>
        <dbReference type="Proteomes" id="UP000185511"/>
    </source>
</evidence>
<name>A0AAC9LD09_9PSEU</name>
<sequence>MSLQHRRCVEVARTGSTQRGTAWSVQDADHTLLGIRFVGTDHVFRLNGTRVEAFSGVADDLYGLLTRGQVNQYRREIYQRRSTWPGKSADRSWGGPVSVHPDGTVLAMRLLR</sequence>